<keyword evidence="3" id="KW-1185">Reference proteome</keyword>
<name>A0ABD2NPV5_9CUCU</name>
<dbReference type="AlphaFoldDB" id="A0ABD2NPV5"/>
<accession>A0ABD2NPV5</accession>
<sequence>MYNINISTSGQISEPPQQYATDQGDVSASVTINSAQELQLTPVETNTSAVFNPEIVKPLPKAPSRVQTVTKRRKRKMAVLTVTPGRNALAEEQVRKGKENNNNKGKVKGKGKGKAKAQVKAKRNKKARVIVMMMMWNSTIALHNS</sequence>
<feature type="region of interest" description="Disordered" evidence="1">
    <location>
        <begin position="1"/>
        <end position="24"/>
    </location>
</feature>
<reference evidence="2 3" key="1">
    <citation type="journal article" date="2021" name="BMC Biol.">
        <title>Horizontally acquired antibacterial genes associated with adaptive radiation of ladybird beetles.</title>
        <authorList>
            <person name="Li H.S."/>
            <person name="Tang X.F."/>
            <person name="Huang Y.H."/>
            <person name="Xu Z.Y."/>
            <person name="Chen M.L."/>
            <person name="Du X.Y."/>
            <person name="Qiu B.Y."/>
            <person name="Chen P.T."/>
            <person name="Zhang W."/>
            <person name="Slipinski A."/>
            <person name="Escalona H.E."/>
            <person name="Waterhouse R.M."/>
            <person name="Zwick A."/>
            <person name="Pang H."/>
        </authorList>
    </citation>
    <scope>NUCLEOTIDE SEQUENCE [LARGE SCALE GENOMIC DNA]</scope>
    <source>
        <strain evidence="2">SYSU2018</strain>
    </source>
</reference>
<evidence type="ECO:0000313" key="2">
    <source>
        <dbReference type="EMBL" id="KAL3280773.1"/>
    </source>
</evidence>
<protein>
    <submittedName>
        <fullName evidence="2">Uncharacterized protein</fullName>
    </submittedName>
</protein>
<feature type="region of interest" description="Disordered" evidence="1">
    <location>
        <begin position="94"/>
        <end position="124"/>
    </location>
</feature>
<feature type="compositionally biased region" description="Basic residues" evidence="1">
    <location>
        <begin position="105"/>
        <end position="124"/>
    </location>
</feature>
<proteinExistence type="predicted"/>
<gene>
    <name evidence="2" type="ORF">HHI36_004005</name>
</gene>
<evidence type="ECO:0000256" key="1">
    <source>
        <dbReference type="SAM" id="MobiDB-lite"/>
    </source>
</evidence>
<evidence type="ECO:0000313" key="3">
    <source>
        <dbReference type="Proteomes" id="UP001516400"/>
    </source>
</evidence>
<organism evidence="2 3">
    <name type="scientific">Cryptolaemus montrouzieri</name>
    <dbReference type="NCBI Taxonomy" id="559131"/>
    <lineage>
        <taxon>Eukaryota</taxon>
        <taxon>Metazoa</taxon>
        <taxon>Ecdysozoa</taxon>
        <taxon>Arthropoda</taxon>
        <taxon>Hexapoda</taxon>
        <taxon>Insecta</taxon>
        <taxon>Pterygota</taxon>
        <taxon>Neoptera</taxon>
        <taxon>Endopterygota</taxon>
        <taxon>Coleoptera</taxon>
        <taxon>Polyphaga</taxon>
        <taxon>Cucujiformia</taxon>
        <taxon>Coccinelloidea</taxon>
        <taxon>Coccinellidae</taxon>
        <taxon>Scymninae</taxon>
        <taxon>Scymnini</taxon>
        <taxon>Cryptolaemus</taxon>
    </lineage>
</organism>
<dbReference type="Proteomes" id="UP001516400">
    <property type="component" value="Unassembled WGS sequence"/>
</dbReference>
<comment type="caution">
    <text evidence="2">The sequence shown here is derived from an EMBL/GenBank/DDBJ whole genome shotgun (WGS) entry which is preliminary data.</text>
</comment>
<dbReference type="EMBL" id="JABFTP020000144">
    <property type="protein sequence ID" value="KAL3280773.1"/>
    <property type="molecule type" value="Genomic_DNA"/>
</dbReference>